<proteinExistence type="predicted"/>
<sequence length="114" mass="11840">MFAGVLQTGCKKSATDTPVDNRQSRGSRPPIIGDVPFWDKNTSKLEHSVSRSGCGSRGLGLSGVGAARHQSTSSLTALSLTALRCSPERRLGREAAPGLSDPLPRTKNVAGPAA</sequence>
<evidence type="ECO:0000313" key="2">
    <source>
        <dbReference type="EMBL" id="KAK3802572.1"/>
    </source>
</evidence>
<comment type="caution">
    <text evidence="2">The sequence shown here is derived from an EMBL/GenBank/DDBJ whole genome shotgun (WGS) entry which is preliminary data.</text>
</comment>
<evidence type="ECO:0000313" key="3">
    <source>
        <dbReference type="Proteomes" id="UP001283361"/>
    </source>
</evidence>
<reference evidence="2" key="1">
    <citation type="journal article" date="2023" name="G3 (Bethesda)">
        <title>A reference genome for the long-term kleptoplast-retaining sea slug Elysia crispata morphotype clarki.</title>
        <authorList>
            <person name="Eastman K.E."/>
            <person name="Pendleton A.L."/>
            <person name="Shaikh M.A."/>
            <person name="Suttiyut T."/>
            <person name="Ogas R."/>
            <person name="Tomko P."/>
            <person name="Gavelis G."/>
            <person name="Widhalm J.R."/>
            <person name="Wisecaver J.H."/>
        </authorList>
    </citation>
    <scope>NUCLEOTIDE SEQUENCE</scope>
    <source>
        <strain evidence="2">ECLA1</strain>
    </source>
</reference>
<feature type="compositionally biased region" description="Polar residues" evidence="1">
    <location>
        <begin position="15"/>
        <end position="26"/>
    </location>
</feature>
<protein>
    <submittedName>
        <fullName evidence="2">Uncharacterized protein</fullName>
    </submittedName>
</protein>
<dbReference type="AlphaFoldDB" id="A0AAE1BC69"/>
<organism evidence="2 3">
    <name type="scientific">Elysia crispata</name>
    <name type="common">lettuce slug</name>
    <dbReference type="NCBI Taxonomy" id="231223"/>
    <lineage>
        <taxon>Eukaryota</taxon>
        <taxon>Metazoa</taxon>
        <taxon>Spiralia</taxon>
        <taxon>Lophotrochozoa</taxon>
        <taxon>Mollusca</taxon>
        <taxon>Gastropoda</taxon>
        <taxon>Heterobranchia</taxon>
        <taxon>Euthyneura</taxon>
        <taxon>Panpulmonata</taxon>
        <taxon>Sacoglossa</taxon>
        <taxon>Placobranchoidea</taxon>
        <taxon>Plakobranchidae</taxon>
        <taxon>Elysia</taxon>
    </lineage>
</organism>
<feature type="region of interest" description="Disordered" evidence="1">
    <location>
        <begin position="89"/>
        <end position="114"/>
    </location>
</feature>
<gene>
    <name evidence="2" type="ORF">RRG08_032472</name>
</gene>
<feature type="region of interest" description="Disordered" evidence="1">
    <location>
        <begin position="1"/>
        <end position="38"/>
    </location>
</feature>
<name>A0AAE1BC69_9GAST</name>
<keyword evidence="3" id="KW-1185">Reference proteome</keyword>
<dbReference type="EMBL" id="JAWDGP010000226">
    <property type="protein sequence ID" value="KAK3802572.1"/>
    <property type="molecule type" value="Genomic_DNA"/>
</dbReference>
<evidence type="ECO:0000256" key="1">
    <source>
        <dbReference type="SAM" id="MobiDB-lite"/>
    </source>
</evidence>
<accession>A0AAE1BC69</accession>
<dbReference type="Proteomes" id="UP001283361">
    <property type="component" value="Unassembled WGS sequence"/>
</dbReference>